<name>E7QYS0_HALPU</name>
<dbReference type="STRING" id="797209.GCA_000376445_00654"/>
<dbReference type="InterPro" id="IPR036390">
    <property type="entry name" value="WH_DNA-bd_sf"/>
</dbReference>
<dbReference type="eggNOG" id="arCOG03828">
    <property type="taxonomic scope" value="Archaea"/>
</dbReference>
<evidence type="ECO:0000313" key="3">
    <source>
        <dbReference type="EMBL" id="SHK01522.1"/>
    </source>
</evidence>
<reference evidence="3" key="2">
    <citation type="submission" date="2016-11" db="EMBL/GenBank/DDBJ databases">
        <authorList>
            <person name="Jaros S."/>
            <person name="Januszkiewicz K."/>
            <person name="Wedrychowicz H."/>
        </authorList>
    </citation>
    <scope>NUCLEOTIDE SEQUENCE [LARGE SCALE GENOMIC DNA]</scope>
    <source>
        <strain evidence="3">DX253</strain>
    </source>
</reference>
<proteinExistence type="predicted"/>
<gene>
    <name evidence="3" type="ORF">SAMN05444342_0285</name>
    <name evidence="2" type="ORF">ZOD2009_19803</name>
</gene>
<keyword evidence="5" id="KW-1185">Reference proteome</keyword>
<dbReference type="InterPro" id="IPR036388">
    <property type="entry name" value="WH-like_DNA-bd_sf"/>
</dbReference>
<organism evidence="2 4">
    <name type="scientific">Haladaptatus paucihalophilus DX253</name>
    <dbReference type="NCBI Taxonomy" id="797209"/>
    <lineage>
        <taxon>Archaea</taxon>
        <taxon>Methanobacteriati</taxon>
        <taxon>Methanobacteriota</taxon>
        <taxon>Stenosarchaea group</taxon>
        <taxon>Halobacteria</taxon>
        <taxon>Halobacteriales</taxon>
        <taxon>Haladaptataceae</taxon>
        <taxon>Haladaptatus</taxon>
    </lineage>
</organism>
<dbReference type="Proteomes" id="UP000003751">
    <property type="component" value="Unassembled WGS sequence"/>
</dbReference>
<dbReference type="AlphaFoldDB" id="E7QYS0"/>
<reference evidence="5" key="3">
    <citation type="submission" date="2016-11" db="EMBL/GenBank/DDBJ databases">
        <authorList>
            <person name="Varghese N."/>
            <person name="Submissions S."/>
        </authorList>
    </citation>
    <scope>NUCLEOTIDE SEQUENCE [LARGE SCALE GENOMIC DNA]</scope>
    <source>
        <strain evidence="5">DX253</strain>
    </source>
</reference>
<evidence type="ECO:0000313" key="5">
    <source>
        <dbReference type="Proteomes" id="UP000184203"/>
    </source>
</evidence>
<protein>
    <recommendedName>
        <fullName evidence="1">DUF7344 domain-containing protein</fullName>
    </recommendedName>
</protein>
<accession>E7QYS0</accession>
<evidence type="ECO:0000313" key="2">
    <source>
        <dbReference type="EMBL" id="EFW90336.1"/>
    </source>
</evidence>
<dbReference type="Pfam" id="PF24035">
    <property type="entry name" value="DUF7344"/>
    <property type="match status" value="1"/>
</dbReference>
<sequence>MKRELNTDEIFEALGHRQRRHVLDVLLNCDGATTVSELANKTSSKTDRQVDRIKTGLLHSHLPRLEGMGIVEFDRDDGTVTPTAAVTDLEPFFELIDC</sequence>
<dbReference type="Gene3D" id="1.10.10.10">
    <property type="entry name" value="Winged helix-like DNA-binding domain superfamily/Winged helix DNA-binding domain"/>
    <property type="match status" value="1"/>
</dbReference>
<dbReference type="Proteomes" id="UP000184203">
    <property type="component" value="Unassembled WGS sequence"/>
</dbReference>
<dbReference type="SUPFAM" id="SSF46785">
    <property type="entry name" value="Winged helix' DNA-binding domain"/>
    <property type="match status" value="1"/>
</dbReference>
<dbReference type="OrthoDB" id="247722at2157"/>
<dbReference type="RefSeq" id="WP_007982792.1">
    <property type="nucleotide sequence ID" value="NZ_AEMG01000028.1"/>
</dbReference>
<evidence type="ECO:0000259" key="1">
    <source>
        <dbReference type="Pfam" id="PF24035"/>
    </source>
</evidence>
<dbReference type="EMBL" id="AEMG01000028">
    <property type="protein sequence ID" value="EFW90336.1"/>
    <property type="molecule type" value="Genomic_DNA"/>
</dbReference>
<feature type="domain" description="DUF7344" evidence="1">
    <location>
        <begin position="11"/>
        <end position="81"/>
    </location>
</feature>
<dbReference type="PATRIC" id="fig|797209.4.peg.3877"/>
<reference evidence="2 4" key="1">
    <citation type="journal article" date="2014" name="ISME J.">
        <title>Trehalose/2-sulfotrehalose biosynthesis and glycine-betaine uptake are widely spread mechanisms for osmoadaptation in the Halobacteriales.</title>
        <authorList>
            <person name="Youssef N.H."/>
            <person name="Savage-Ashlock K.N."/>
            <person name="McCully A.L."/>
            <person name="Luedtke B."/>
            <person name="Shaw E.I."/>
            <person name="Hoff W.D."/>
            <person name="Elshahed M.S."/>
        </authorList>
    </citation>
    <scope>NUCLEOTIDE SEQUENCE [LARGE SCALE GENOMIC DNA]</scope>
    <source>
        <strain evidence="2 4">DX253</strain>
    </source>
</reference>
<evidence type="ECO:0000313" key="4">
    <source>
        <dbReference type="Proteomes" id="UP000003751"/>
    </source>
</evidence>
<dbReference type="EMBL" id="FRAN01000001">
    <property type="protein sequence ID" value="SHK01522.1"/>
    <property type="molecule type" value="Genomic_DNA"/>
</dbReference>
<dbReference type="InterPro" id="IPR055768">
    <property type="entry name" value="DUF7344"/>
</dbReference>